<evidence type="ECO:0000313" key="2">
    <source>
        <dbReference type="Proteomes" id="UP000727407"/>
    </source>
</evidence>
<dbReference type="EMBL" id="QNUK01000132">
    <property type="protein sequence ID" value="KAF5900607.1"/>
    <property type="molecule type" value="Genomic_DNA"/>
</dbReference>
<accession>A0A8J4UNZ8</accession>
<comment type="caution">
    <text evidence="1">The sequence shown here is derived from an EMBL/GenBank/DDBJ whole genome shotgun (WGS) entry which is preliminary data.</text>
</comment>
<name>A0A8J4UNZ8_CLAMG</name>
<feature type="non-terminal residue" evidence="1">
    <location>
        <position position="72"/>
    </location>
</feature>
<dbReference type="Proteomes" id="UP000727407">
    <property type="component" value="Unassembled WGS sequence"/>
</dbReference>
<organism evidence="1 2">
    <name type="scientific">Clarias magur</name>
    <name type="common">Asian catfish</name>
    <name type="synonym">Macropteronotus magur</name>
    <dbReference type="NCBI Taxonomy" id="1594786"/>
    <lineage>
        <taxon>Eukaryota</taxon>
        <taxon>Metazoa</taxon>
        <taxon>Chordata</taxon>
        <taxon>Craniata</taxon>
        <taxon>Vertebrata</taxon>
        <taxon>Euteleostomi</taxon>
        <taxon>Actinopterygii</taxon>
        <taxon>Neopterygii</taxon>
        <taxon>Teleostei</taxon>
        <taxon>Ostariophysi</taxon>
        <taxon>Siluriformes</taxon>
        <taxon>Clariidae</taxon>
        <taxon>Clarias</taxon>
    </lineage>
</organism>
<feature type="non-terminal residue" evidence="1">
    <location>
        <position position="1"/>
    </location>
</feature>
<sequence>QLSWPLGSKGRSSVERLLERLSLFFCSQKLPLASLSLGLHCKIKTYLITADYLPLMVTHEWARFPSKSREGG</sequence>
<reference evidence="1" key="1">
    <citation type="submission" date="2020-07" db="EMBL/GenBank/DDBJ databases">
        <title>Clarias magur genome sequencing, assembly and annotation.</title>
        <authorList>
            <person name="Kushwaha B."/>
            <person name="Kumar R."/>
            <person name="Das P."/>
            <person name="Joshi C.G."/>
            <person name="Kumar D."/>
            <person name="Nagpure N.S."/>
            <person name="Pandey M."/>
            <person name="Agarwal S."/>
            <person name="Srivastava S."/>
            <person name="Singh M."/>
            <person name="Sahoo L."/>
            <person name="Jayasankar P."/>
            <person name="Meher P.K."/>
            <person name="Koringa P.G."/>
            <person name="Iquebal M.A."/>
            <person name="Das S.P."/>
            <person name="Bit A."/>
            <person name="Patnaik S."/>
            <person name="Patel N."/>
            <person name="Shah T.M."/>
            <person name="Hinsu A."/>
            <person name="Jena J.K."/>
        </authorList>
    </citation>
    <scope>NUCLEOTIDE SEQUENCE</scope>
    <source>
        <strain evidence="1">CIFAMagur01</strain>
        <tissue evidence="1">Testis</tissue>
    </source>
</reference>
<evidence type="ECO:0000313" key="1">
    <source>
        <dbReference type="EMBL" id="KAF5900607.1"/>
    </source>
</evidence>
<proteinExistence type="predicted"/>
<gene>
    <name evidence="1" type="ORF">DAT39_009695</name>
</gene>
<dbReference type="AlphaFoldDB" id="A0A8J4UNZ8"/>
<keyword evidence="2" id="KW-1185">Reference proteome</keyword>
<protein>
    <submittedName>
        <fullName evidence="1">Uncharacterized protein</fullName>
    </submittedName>
</protein>